<dbReference type="InterPro" id="IPR009210">
    <property type="entry name" value="ASCC1"/>
</dbReference>
<keyword evidence="5" id="KW-1185">Reference proteome</keyword>
<reference evidence="5" key="1">
    <citation type="journal article" date="2024" name="IScience">
        <title>Strigolactones Initiate the Formation of Haustorium-like Structures in Castilleja.</title>
        <authorList>
            <person name="Buerger M."/>
            <person name="Peterson D."/>
            <person name="Chory J."/>
        </authorList>
    </citation>
    <scope>NUCLEOTIDE SEQUENCE [LARGE SCALE GENOMIC DNA]</scope>
</reference>
<dbReference type="PANTHER" id="PTHR13360">
    <property type="entry name" value="ACTIVATING SIGNAL COINTEGRATOR 1 COMPLEX SUBUNIT 1"/>
    <property type="match status" value="1"/>
</dbReference>
<protein>
    <recommendedName>
        <fullName evidence="3">K Homology domain-containing protein</fullName>
    </recommendedName>
</protein>
<evidence type="ECO:0000256" key="1">
    <source>
        <dbReference type="PROSITE-ProRule" id="PRU00117"/>
    </source>
</evidence>
<dbReference type="InterPro" id="IPR036612">
    <property type="entry name" value="KH_dom_type_1_sf"/>
</dbReference>
<comment type="caution">
    <text evidence="4">The sequence shown here is derived from an EMBL/GenBank/DDBJ whole genome shotgun (WGS) entry which is preliminary data.</text>
</comment>
<dbReference type="Gene3D" id="3.30.1370.10">
    <property type="entry name" value="K Homology domain, type 1"/>
    <property type="match status" value="1"/>
</dbReference>
<dbReference type="EMBL" id="JAVIJP010000032">
    <property type="protein sequence ID" value="KAL3631916.1"/>
    <property type="molecule type" value="Genomic_DNA"/>
</dbReference>
<dbReference type="Proteomes" id="UP001632038">
    <property type="component" value="Unassembled WGS sequence"/>
</dbReference>
<evidence type="ECO:0000313" key="5">
    <source>
        <dbReference type="Proteomes" id="UP001632038"/>
    </source>
</evidence>
<dbReference type="InterPro" id="IPR004087">
    <property type="entry name" value="KH_dom"/>
</dbReference>
<dbReference type="SUPFAM" id="SSF54791">
    <property type="entry name" value="Eukaryotic type KH-domain (KH-domain type I)"/>
    <property type="match status" value="1"/>
</dbReference>
<feature type="domain" description="K Homology" evidence="3">
    <location>
        <begin position="50"/>
        <end position="118"/>
    </location>
</feature>
<feature type="region of interest" description="Disordered" evidence="2">
    <location>
        <begin position="17"/>
        <end position="45"/>
    </location>
</feature>
<evidence type="ECO:0000313" key="4">
    <source>
        <dbReference type="EMBL" id="KAL3631916.1"/>
    </source>
</evidence>
<sequence length="401" mass="44789">MNRRKRRVDIGPIKRPNVTQTWRAVSTQPNSSEGSIPEGLSGPIGPDTFPTKSVSMEIGRPLMHFVKGKEGGTQKEIEAETGVKITFPSSKTENSILIEGNSAESVSNASEKIKTILDKAYNSRELGYSHFVSLPLAIHPGLVDKLVDFQNKILEVAASDKDKNVSDIDAEENQKSTIASKPKDSGIEKSIFIKPKAFHLTVLVLKLWNKDRVKAAAEVLQSVSSKVMDVLENKPVSIRLKGLSKLNQAFFNHGWAFAFKMVVKSNFGHPSFPLDIMKGSLAKAQVVYVPVEEIGDEERLLRACEVIIAAFAEAGLVSENDMKQKLKLHASVMNALHRRRKKRTKKLDLFDARGIFDLYGSEDWGEYLIREAHLSQRFVYDENGYYHCCASIPFPEEMNLD</sequence>
<dbReference type="Gene3D" id="3.90.1140.10">
    <property type="entry name" value="Cyclic phosphodiesterase"/>
    <property type="match status" value="1"/>
</dbReference>
<gene>
    <name evidence="4" type="ORF">CASFOL_024900</name>
</gene>
<proteinExistence type="predicted"/>
<accession>A0ABD3CSU4</accession>
<dbReference type="InterPro" id="IPR019510">
    <property type="entry name" value="AKAP7-like_phosphoesterase"/>
</dbReference>
<dbReference type="PROSITE" id="PS50084">
    <property type="entry name" value="KH_TYPE_1"/>
    <property type="match status" value="1"/>
</dbReference>
<evidence type="ECO:0000259" key="3">
    <source>
        <dbReference type="SMART" id="SM00322"/>
    </source>
</evidence>
<keyword evidence="1" id="KW-0694">RNA-binding</keyword>
<dbReference type="Pfam" id="PF00013">
    <property type="entry name" value="KH_1"/>
    <property type="match status" value="1"/>
</dbReference>
<organism evidence="4 5">
    <name type="scientific">Castilleja foliolosa</name>
    <dbReference type="NCBI Taxonomy" id="1961234"/>
    <lineage>
        <taxon>Eukaryota</taxon>
        <taxon>Viridiplantae</taxon>
        <taxon>Streptophyta</taxon>
        <taxon>Embryophyta</taxon>
        <taxon>Tracheophyta</taxon>
        <taxon>Spermatophyta</taxon>
        <taxon>Magnoliopsida</taxon>
        <taxon>eudicotyledons</taxon>
        <taxon>Gunneridae</taxon>
        <taxon>Pentapetalae</taxon>
        <taxon>asterids</taxon>
        <taxon>lamiids</taxon>
        <taxon>Lamiales</taxon>
        <taxon>Orobanchaceae</taxon>
        <taxon>Pedicularideae</taxon>
        <taxon>Castillejinae</taxon>
        <taxon>Castilleja</taxon>
    </lineage>
</organism>
<dbReference type="Pfam" id="PF10469">
    <property type="entry name" value="AKAP7_NLS"/>
    <property type="match status" value="1"/>
</dbReference>
<feature type="compositionally biased region" description="Polar residues" evidence="2">
    <location>
        <begin position="17"/>
        <end position="34"/>
    </location>
</feature>
<name>A0ABD3CSU4_9LAMI</name>
<evidence type="ECO:0000256" key="2">
    <source>
        <dbReference type="SAM" id="MobiDB-lite"/>
    </source>
</evidence>
<dbReference type="SMART" id="SM00322">
    <property type="entry name" value="KH"/>
    <property type="match status" value="1"/>
</dbReference>
<dbReference type="GO" id="GO:0003723">
    <property type="term" value="F:RNA binding"/>
    <property type="evidence" value="ECO:0007669"/>
    <property type="project" value="UniProtKB-UniRule"/>
</dbReference>
<dbReference type="PANTHER" id="PTHR13360:SF1">
    <property type="entry name" value="ACTIVATING SIGNAL COINTEGRATOR 1 COMPLEX SUBUNIT 1"/>
    <property type="match status" value="1"/>
</dbReference>
<dbReference type="AlphaFoldDB" id="A0ABD3CSU4"/>
<dbReference type="InterPro" id="IPR004088">
    <property type="entry name" value="KH_dom_type_1"/>
</dbReference>